<evidence type="ECO:0000313" key="9">
    <source>
        <dbReference type="Proteomes" id="UP000631114"/>
    </source>
</evidence>
<dbReference type="SUPFAM" id="SSF52540">
    <property type="entry name" value="P-loop containing nucleoside triphosphate hydrolases"/>
    <property type="match status" value="1"/>
</dbReference>
<dbReference type="InterPro" id="IPR051650">
    <property type="entry name" value="SL_signaling_regulator"/>
</dbReference>
<dbReference type="InterPro" id="IPR058680">
    <property type="entry name" value="NBD_SMAX1-like"/>
</dbReference>
<dbReference type="Gene3D" id="1.10.1780.10">
    <property type="entry name" value="Clp, N-terminal domain"/>
    <property type="match status" value="1"/>
</dbReference>
<dbReference type="InterPro" id="IPR027417">
    <property type="entry name" value="P-loop_NTPase"/>
</dbReference>
<comment type="similarity">
    <text evidence="1">Belongs to the ClpA/ClpB family.</text>
</comment>
<evidence type="ECO:0000256" key="4">
    <source>
        <dbReference type="ARBA" id="ARBA00023163"/>
    </source>
</evidence>
<accession>A0A835H8Y7</accession>
<evidence type="ECO:0000256" key="1">
    <source>
        <dbReference type="ARBA" id="ARBA00008675"/>
    </source>
</evidence>
<dbReference type="GO" id="GO:0005524">
    <property type="term" value="F:ATP binding"/>
    <property type="evidence" value="ECO:0007669"/>
    <property type="project" value="InterPro"/>
</dbReference>
<keyword evidence="3" id="KW-0805">Transcription regulation</keyword>
<keyword evidence="9" id="KW-1185">Reference proteome</keyword>
<dbReference type="InterPro" id="IPR004176">
    <property type="entry name" value="Clp_R_N"/>
</dbReference>
<dbReference type="Pfam" id="PF26587">
    <property type="entry name" value="AAA_lid_SMAX1"/>
    <property type="match status" value="1"/>
</dbReference>
<dbReference type="Pfam" id="PF23569">
    <property type="entry name" value="NBD_SMAX1"/>
    <property type="match status" value="1"/>
</dbReference>
<evidence type="ECO:0000256" key="5">
    <source>
        <dbReference type="PROSITE-ProRule" id="PRU01251"/>
    </source>
</evidence>
<reference evidence="8 9" key="1">
    <citation type="submission" date="2020-10" db="EMBL/GenBank/DDBJ databases">
        <title>The Coptis chinensis genome and diversification of protoberbering-type alkaloids.</title>
        <authorList>
            <person name="Wang B."/>
            <person name="Shu S."/>
            <person name="Song C."/>
            <person name="Liu Y."/>
        </authorList>
    </citation>
    <scope>NUCLEOTIDE SEQUENCE [LARGE SCALE GENOMIC DNA]</scope>
    <source>
        <strain evidence="8">HL-2020</strain>
        <tissue evidence="8">Leaf</tissue>
    </source>
</reference>
<keyword evidence="2 5" id="KW-0677">Repeat</keyword>
<dbReference type="AlphaFoldDB" id="A0A835H8Y7"/>
<evidence type="ECO:0000313" key="8">
    <source>
        <dbReference type="EMBL" id="KAF9593897.1"/>
    </source>
</evidence>
<dbReference type="OrthoDB" id="1723324at2759"/>
<evidence type="ECO:0000256" key="6">
    <source>
        <dbReference type="SAM" id="MobiDB-lite"/>
    </source>
</evidence>
<comment type="caution">
    <text evidence="8">The sequence shown here is derived from an EMBL/GenBank/DDBJ whole genome shotgun (WGS) entry which is preliminary data.</text>
</comment>
<sequence length="1112" mass="122327">MPTPVSIARQCLTQEASTALDEAVSIATRRSHSQTTSLHLISSFLSSSSSSSLLRDTCTRVRSSTYPPRYQFKALELCFTSALDRLPSTTTTQVNNEDPPISNSLMAAVKRSQANQRRNPESFHIYQQQLQQQQQQQNSMNSSLSCVKVELQQLVLSILDDPIVSRVFGEAGFRSCDIKLAILRPLPPLGRFSRSRRAPVFLCNLTGGGDNELGSRNFNFPFLGFSGFNELSDGDESFKRIGEVLGRKKDRNPLLVGVCANDALQSFKEFVDRGKVGGLPVEVCGLSFICMENEIVKFVSEKGKEGLLGNKFEELDKLIGNSSGPGGVISFGDLKVFIDDDSSLDAVSYVVLQLSRLLELHRGKLWLIGAAASYEMYLKFLMKFPSIEKDWDLQLLPITSVKSPIGGFQSRPQSLMDSFVPFGGFFSTTSDLKGTLASTCQPISRCHLCNEKCEQEVSSFLNGGCTPSVADQYHGSLPSWLQKAELNGNKGLDVAKAKDDGTVLNAKVTGLQNKWNDICRRQHYCSSIAGADNYRVGSQTGSGTVGIPFLSDRKDSANTLTSSSRINSIPDKNEGGNAHPSIPMDLQKMSSTKQNSPRYSGIMGDKFSSELQVRDSKTESLRTEGLAFASAASVTTDLGLGTMYAPTMKEPKILNVQARKGFVQDSSDCSPSSVDVVKPNISNPPIQSSSCSGPDSSVQVDPNDLKSLWRFLMEKVGRQEEAIRAISETIARCRAGNERFRGTSLKGDVWLSFVGFDRVAKKRTALALAEVPCRKNIISVDLNSQDGSTHSNRVFGCQEANGYDVKFRGKMVVDYIAEEIRKKPLSVVFLENVDKADMLLQNSLSQAIKTGKFPDSRGREISITNATFVAASGLSKDNTTLLFQKACANKFSEEIVLKAQNLEIQILVGCAHEDNIMINISNVLVTSRKGTPGPAFANKRKLIGISNMMERADQPHKTPKYLDLNLPVQETETIDSDCENSESDALSENSEIWLETFLAQMDDTVVFKPFDFDALANRLLKDISATFRKVFGSECLLEIDSKVMEQILAAAWSSDRERAVEDWVEDILGRSFAEAQHKYVFTSRSVLKLVTRDVYVKEQAVGICLPSSIILN</sequence>
<dbReference type="PANTHER" id="PTHR43572:SF38">
    <property type="entry name" value="PROTEIN SMAX1-LIKE 6"/>
    <property type="match status" value="1"/>
</dbReference>
<feature type="region of interest" description="Disordered" evidence="6">
    <location>
        <begin position="556"/>
        <end position="582"/>
    </location>
</feature>
<dbReference type="Proteomes" id="UP000631114">
    <property type="component" value="Unassembled WGS sequence"/>
</dbReference>
<dbReference type="GO" id="GO:0016887">
    <property type="term" value="F:ATP hydrolysis activity"/>
    <property type="evidence" value="ECO:0007669"/>
    <property type="project" value="InterPro"/>
</dbReference>
<dbReference type="Gene3D" id="3.40.50.300">
    <property type="entry name" value="P-loop containing nucleotide triphosphate hydrolases"/>
    <property type="match status" value="1"/>
</dbReference>
<gene>
    <name evidence="8" type="ORF">IFM89_025933</name>
</gene>
<dbReference type="InterPro" id="IPR058954">
    <property type="entry name" value="AAA_lid_SMAX1"/>
</dbReference>
<dbReference type="InterPro" id="IPR036628">
    <property type="entry name" value="Clp_N_dom_sf"/>
</dbReference>
<evidence type="ECO:0000256" key="3">
    <source>
        <dbReference type="ARBA" id="ARBA00023015"/>
    </source>
</evidence>
<dbReference type="PANTHER" id="PTHR43572">
    <property type="entry name" value="CHAPERONE PROTEIN CLPD, CHLOROPLASTIC"/>
    <property type="match status" value="1"/>
</dbReference>
<dbReference type="SUPFAM" id="SSF81923">
    <property type="entry name" value="Double Clp-N motif"/>
    <property type="match status" value="1"/>
</dbReference>
<keyword evidence="4" id="KW-0804">Transcription</keyword>
<feature type="compositionally biased region" description="Polar residues" evidence="6">
    <location>
        <begin position="557"/>
        <end position="567"/>
    </location>
</feature>
<evidence type="ECO:0000256" key="2">
    <source>
        <dbReference type="ARBA" id="ARBA00022737"/>
    </source>
</evidence>
<dbReference type="EMBL" id="JADFTS010000008">
    <property type="protein sequence ID" value="KAF9593897.1"/>
    <property type="molecule type" value="Genomic_DNA"/>
</dbReference>
<organism evidence="8 9">
    <name type="scientific">Coptis chinensis</name>
    <dbReference type="NCBI Taxonomy" id="261450"/>
    <lineage>
        <taxon>Eukaryota</taxon>
        <taxon>Viridiplantae</taxon>
        <taxon>Streptophyta</taxon>
        <taxon>Embryophyta</taxon>
        <taxon>Tracheophyta</taxon>
        <taxon>Spermatophyta</taxon>
        <taxon>Magnoliopsida</taxon>
        <taxon>Ranunculales</taxon>
        <taxon>Ranunculaceae</taxon>
        <taxon>Coptidoideae</taxon>
        <taxon>Coptis</taxon>
    </lineage>
</organism>
<name>A0A835H8Y7_9MAGN</name>
<proteinExistence type="inferred from homology"/>
<protein>
    <recommendedName>
        <fullName evidence="7">Clp R domain-containing protein</fullName>
    </recommendedName>
</protein>
<dbReference type="Pfam" id="PF07724">
    <property type="entry name" value="AAA_2"/>
    <property type="match status" value="1"/>
</dbReference>
<evidence type="ECO:0000259" key="7">
    <source>
        <dbReference type="PROSITE" id="PS51903"/>
    </source>
</evidence>
<dbReference type="InterPro" id="IPR003959">
    <property type="entry name" value="ATPase_AAA_core"/>
</dbReference>
<dbReference type="PROSITE" id="PS51903">
    <property type="entry name" value="CLP_R"/>
    <property type="match status" value="1"/>
</dbReference>
<feature type="domain" description="Clp R" evidence="7">
    <location>
        <begin position="8"/>
        <end position="188"/>
    </location>
</feature>